<evidence type="ECO:0000256" key="4">
    <source>
        <dbReference type="ARBA" id="ARBA00022475"/>
    </source>
</evidence>
<evidence type="ECO:0000256" key="7">
    <source>
        <dbReference type="ARBA" id="ARBA00022737"/>
    </source>
</evidence>
<dbReference type="GO" id="GO:0016477">
    <property type="term" value="P:cell migration"/>
    <property type="evidence" value="ECO:0007669"/>
    <property type="project" value="TreeGrafter"/>
</dbReference>
<dbReference type="Proteomes" id="UP000466442">
    <property type="component" value="Unassembled WGS sequence"/>
</dbReference>
<dbReference type="GO" id="GO:0034315">
    <property type="term" value="P:regulation of Arp2/3 complex-mediated actin nucleation"/>
    <property type="evidence" value="ECO:0007669"/>
    <property type="project" value="TreeGrafter"/>
</dbReference>
<keyword evidence="8" id="KW-0472">Membrane</keyword>
<dbReference type="Gene3D" id="3.80.10.10">
    <property type="entry name" value="Ribonuclease Inhibitor"/>
    <property type="match status" value="1"/>
</dbReference>
<gene>
    <name evidence="12" type="ORF">GE061_003294</name>
</gene>
<feature type="compositionally biased region" description="Basic residues" evidence="9">
    <location>
        <begin position="981"/>
        <end position="991"/>
    </location>
</feature>
<protein>
    <recommendedName>
        <fullName evidence="14">CARMIL pleckstrin homology domain-containing protein</fullName>
    </recommendedName>
</protein>
<sequence>MKSRHFRRCSYDVAGSRECLQCFQEKGAFSQVLDSVTALLGKRIKILLKNVVKLEIGKGDKTENRVLVFSPCRLFLLTAKVPTKIDCHFHYLEIKGIETRKENALSFLINEKWYTFHCQTGEVETMMHSLCAALQVIFPSVPIQQIVDRVSVPGFEQIINSGTNGSPCGAFSTQYAAMCDFHNLTYKDEVAWDVDTIYVLHNTRELSLKDFDHLEPKDMVPIISALEHNRWFTGLRVAHTKLTHEALDRVLHIISRSVTLEKLHLVNISLKSDFVNRLATAVSSNSNTPLNSLDLSNNPMVDDKAVSGLCTIVTKLVQEGKGLSELNLSGAGLTTKGLSQLTSCLSTLHPSTLTYLDLSGCPLREDTAGLCSLLAEPNAIVHLDISNTETVLDSVFGALLRGCSTSLARLNVSRNSFTHHGGASSKKSKEMPPSFKQFFTSALRLEYLNVSHCKLPMEALKNLLLGLACNESTAGLELDLSCNMLGSVGAHVLESCIHGVRAVSSLDISDNGIETEMGGVVAAVGRNKSIVELKMGKNILGMKPKHLSPIIDQIVQTIQEDDCVLERLYLPDCRLKNEVHPIMNALGSNQCLTSIDISGNLMGDHGARLLAKALQTNCKLRSVLFDRNNITVQGYTDIAYAINSNYSVVYVGSLVHDVLPCMKVSPEKTENALAQIHKALYRNSSPTNTRALRRQHKSIKVGETGNLQAGLMTVGQQTLERAMAAAQEAIKRVATVDNDHTATINAATQLIQDADSTRQVFNRLQDIAEGGEVAAAVRERLTEASREVGDILQQHLQGRVDEMISTSEELCGRAIISSRMKSELQTSVATKLAIDPGFLNTAIVVQPTSEISVKASEMGLTAATHLADKITDEACDLLHKTHDCLLGGKRSSTPDVLRTMPRPAPDHSHPLATPTLMNRRTSVARPNIRKLRPNSVGPNTISAENIPDLLPSITTSPQVFFFTDSLDSVCEGTQRLQHLVKTRPKRAKTHAPTRPTHNPPTLAESEDFDSTDNQSTTSEMSSSMTATAGGGKARPWSGAMDKSMIEGASESSTAANTPDSAAEMPSIQSTVADDRRTVRDVISSLQDKSDGCRSDENRAATTPVSVTTAMTS</sequence>
<comment type="caution">
    <text evidence="12">The sequence shown here is derived from an EMBL/GenBank/DDBJ whole genome shotgun (WGS) entry which is preliminary data.</text>
</comment>
<dbReference type="Pfam" id="PF17888">
    <property type="entry name" value="Carm_PH"/>
    <property type="match status" value="1"/>
</dbReference>
<name>A0A8S9X1N1_APOLU</name>
<dbReference type="InterPro" id="IPR031943">
    <property type="entry name" value="CARMIL_C"/>
</dbReference>
<evidence type="ECO:0000256" key="2">
    <source>
        <dbReference type="ARBA" id="ARBA00004496"/>
    </source>
</evidence>
<comment type="similarity">
    <text evidence="3">Belongs to the CARMIL family.</text>
</comment>
<dbReference type="Gene3D" id="2.30.29.30">
    <property type="entry name" value="Pleckstrin-homology domain (PH domain)/Phosphotyrosine-binding domain (PTB)"/>
    <property type="match status" value="1"/>
</dbReference>
<dbReference type="GO" id="GO:0005886">
    <property type="term" value="C:plasma membrane"/>
    <property type="evidence" value="ECO:0007669"/>
    <property type="project" value="UniProtKB-SubCell"/>
</dbReference>
<keyword evidence="4" id="KW-1003">Cell membrane</keyword>
<accession>A0A8S9X1N1</accession>
<evidence type="ECO:0000256" key="8">
    <source>
        <dbReference type="ARBA" id="ARBA00023136"/>
    </source>
</evidence>
<organism evidence="12 13">
    <name type="scientific">Apolygus lucorum</name>
    <name type="common">Small green plant bug</name>
    <name type="synonym">Lygocoris lucorum</name>
    <dbReference type="NCBI Taxonomy" id="248454"/>
    <lineage>
        <taxon>Eukaryota</taxon>
        <taxon>Metazoa</taxon>
        <taxon>Ecdysozoa</taxon>
        <taxon>Arthropoda</taxon>
        <taxon>Hexapoda</taxon>
        <taxon>Insecta</taxon>
        <taxon>Pterygota</taxon>
        <taxon>Neoptera</taxon>
        <taxon>Paraneoptera</taxon>
        <taxon>Hemiptera</taxon>
        <taxon>Heteroptera</taxon>
        <taxon>Panheteroptera</taxon>
        <taxon>Cimicomorpha</taxon>
        <taxon>Miridae</taxon>
        <taxon>Mirini</taxon>
        <taxon>Apolygus</taxon>
    </lineage>
</organism>
<keyword evidence="13" id="KW-1185">Reference proteome</keyword>
<evidence type="ECO:0000256" key="6">
    <source>
        <dbReference type="ARBA" id="ARBA00022614"/>
    </source>
</evidence>
<dbReference type="InterPro" id="IPR001611">
    <property type="entry name" value="Leu-rich_rpt"/>
</dbReference>
<feature type="compositionally biased region" description="Low complexity" evidence="9">
    <location>
        <begin position="1015"/>
        <end position="1027"/>
    </location>
</feature>
<dbReference type="InterPro" id="IPR032675">
    <property type="entry name" value="LRR_dom_sf"/>
</dbReference>
<dbReference type="InterPro" id="IPR011993">
    <property type="entry name" value="PH-like_dom_sf"/>
</dbReference>
<proteinExistence type="inferred from homology"/>
<evidence type="ECO:0000256" key="3">
    <source>
        <dbReference type="ARBA" id="ARBA00007298"/>
    </source>
</evidence>
<dbReference type="OrthoDB" id="18598at2759"/>
<evidence type="ECO:0000256" key="5">
    <source>
        <dbReference type="ARBA" id="ARBA00022490"/>
    </source>
</evidence>
<dbReference type="GO" id="GO:0005737">
    <property type="term" value="C:cytoplasm"/>
    <property type="evidence" value="ECO:0007669"/>
    <property type="project" value="UniProtKB-SubCell"/>
</dbReference>
<evidence type="ECO:0000256" key="1">
    <source>
        <dbReference type="ARBA" id="ARBA00004236"/>
    </source>
</evidence>
<keyword evidence="7" id="KW-0677">Repeat</keyword>
<dbReference type="Pfam" id="PF16000">
    <property type="entry name" value="CARMIL_C"/>
    <property type="match status" value="1"/>
</dbReference>
<feature type="compositionally biased region" description="Basic and acidic residues" evidence="9">
    <location>
        <begin position="1087"/>
        <end position="1098"/>
    </location>
</feature>
<keyword evidence="5" id="KW-0963">Cytoplasm</keyword>
<dbReference type="PANTHER" id="PTHR24112">
    <property type="entry name" value="LEUCINE-RICH REPEAT, ISOFORM F-RELATED"/>
    <property type="match status" value="1"/>
</dbReference>
<dbReference type="AlphaFoldDB" id="A0A8S9X1N1"/>
<dbReference type="InterPro" id="IPR041245">
    <property type="entry name" value="CARMIL_PH"/>
</dbReference>
<evidence type="ECO:0000313" key="12">
    <source>
        <dbReference type="EMBL" id="KAF6202887.1"/>
    </source>
</evidence>
<dbReference type="SUPFAM" id="SSF52047">
    <property type="entry name" value="RNI-like"/>
    <property type="match status" value="2"/>
</dbReference>
<evidence type="ECO:0000256" key="9">
    <source>
        <dbReference type="SAM" id="MobiDB-lite"/>
    </source>
</evidence>
<feature type="domain" description="CARMIL C-terminal" evidence="10">
    <location>
        <begin position="808"/>
        <end position="1003"/>
    </location>
</feature>
<feature type="compositionally biased region" description="Polar residues" evidence="9">
    <location>
        <begin position="1049"/>
        <end position="1059"/>
    </location>
</feature>
<dbReference type="SMART" id="SM00368">
    <property type="entry name" value="LRR_RI"/>
    <property type="match status" value="7"/>
</dbReference>
<feature type="region of interest" description="Disordered" evidence="9">
    <location>
        <begin position="981"/>
        <end position="1112"/>
    </location>
</feature>
<dbReference type="Pfam" id="PF13516">
    <property type="entry name" value="LRR_6"/>
    <property type="match status" value="2"/>
</dbReference>
<comment type="subcellular location">
    <subcellularLocation>
        <location evidence="1">Cell membrane</location>
    </subcellularLocation>
    <subcellularLocation>
        <location evidence="2">Cytoplasm</location>
    </subcellularLocation>
</comment>
<dbReference type="PANTHER" id="PTHR24112:SF66">
    <property type="entry name" value="LEUCINE-RICH REPEAT, ISOFORM F"/>
    <property type="match status" value="1"/>
</dbReference>
<reference evidence="12" key="1">
    <citation type="journal article" date="2021" name="Mol. Ecol. Resour.">
        <title>Apolygus lucorum genome provides insights into omnivorousness and mesophyll feeding.</title>
        <authorList>
            <person name="Liu Y."/>
            <person name="Liu H."/>
            <person name="Wang H."/>
            <person name="Huang T."/>
            <person name="Liu B."/>
            <person name="Yang B."/>
            <person name="Yin L."/>
            <person name="Li B."/>
            <person name="Zhang Y."/>
            <person name="Zhang S."/>
            <person name="Jiang F."/>
            <person name="Zhang X."/>
            <person name="Ren Y."/>
            <person name="Wang B."/>
            <person name="Wang S."/>
            <person name="Lu Y."/>
            <person name="Wu K."/>
            <person name="Fan W."/>
            <person name="Wang G."/>
        </authorList>
    </citation>
    <scope>NUCLEOTIDE SEQUENCE</scope>
    <source>
        <strain evidence="12">12Hb</strain>
    </source>
</reference>
<evidence type="ECO:0000313" key="13">
    <source>
        <dbReference type="Proteomes" id="UP000466442"/>
    </source>
</evidence>
<feature type="compositionally biased region" description="Polar residues" evidence="9">
    <location>
        <begin position="1099"/>
        <end position="1112"/>
    </location>
</feature>
<dbReference type="InterPro" id="IPR051279">
    <property type="entry name" value="PP1-Reg/Actin-Interact_Protein"/>
</dbReference>
<keyword evidence="6" id="KW-0433">Leucine-rich repeat</keyword>
<evidence type="ECO:0000259" key="11">
    <source>
        <dbReference type="Pfam" id="PF17888"/>
    </source>
</evidence>
<feature type="domain" description="CARMIL pleckstrin homology" evidence="11">
    <location>
        <begin position="46"/>
        <end position="139"/>
    </location>
</feature>
<dbReference type="GO" id="GO:0030027">
    <property type="term" value="C:lamellipodium"/>
    <property type="evidence" value="ECO:0007669"/>
    <property type="project" value="TreeGrafter"/>
</dbReference>
<evidence type="ECO:0000259" key="10">
    <source>
        <dbReference type="Pfam" id="PF16000"/>
    </source>
</evidence>
<evidence type="ECO:0008006" key="14">
    <source>
        <dbReference type="Google" id="ProtNLM"/>
    </source>
</evidence>
<dbReference type="EMBL" id="WIXP02000011">
    <property type="protein sequence ID" value="KAF6202887.1"/>
    <property type="molecule type" value="Genomic_DNA"/>
</dbReference>